<keyword evidence="2" id="KW-0704">Schiff base</keyword>
<evidence type="ECO:0000256" key="2">
    <source>
        <dbReference type="ARBA" id="ARBA00023270"/>
    </source>
</evidence>
<dbReference type="InterPro" id="IPR002220">
    <property type="entry name" value="DapA-like"/>
</dbReference>
<dbReference type="RefSeq" id="WP_258422933.1">
    <property type="nucleotide sequence ID" value="NZ_JANAEZ010000002.1"/>
</dbReference>
<dbReference type="InterPro" id="IPR020625">
    <property type="entry name" value="Schiff_base-form_aldolases_AS"/>
</dbReference>
<dbReference type="Pfam" id="PF00701">
    <property type="entry name" value="DHDPS"/>
    <property type="match status" value="1"/>
</dbReference>
<dbReference type="PROSITE" id="PS00666">
    <property type="entry name" value="DHDPS_2"/>
    <property type="match status" value="1"/>
</dbReference>
<dbReference type="EMBL" id="JANSUY010000004">
    <property type="protein sequence ID" value="MCR9015071.1"/>
    <property type="molecule type" value="Genomic_DNA"/>
</dbReference>
<evidence type="ECO:0000256" key="5">
    <source>
        <dbReference type="PIRSR" id="PIRSR001365-2"/>
    </source>
</evidence>
<dbReference type="CDD" id="cd00408">
    <property type="entry name" value="DHDPS-like"/>
    <property type="match status" value="1"/>
</dbReference>
<dbReference type="AlphaFoldDB" id="A0A9X2P3D3"/>
<feature type="active site" description="Proton donor/acceptor" evidence="4">
    <location>
        <position position="141"/>
    </location>
</feature>
<dbReference type="SUPFAM" id="SSF51569">
    <property type="entry name" value="Aldolase"/>
    <property type="match status" value="1"/>
</dbReference>
<dbReference type="PIRSF" id="PIRSF001365">
    <property type="entry name" value="DHDPS"/>
    <property type="match status" value="1"/>
</dbReference>
<dbReference type="GO" id="GO:0005829">
    <property type="term" value="C:cytosol"/>
    <property type="evidence" value="ECO:0007669"/>
    <property type="project" value="TreeGrafter"/>
</dbReference>
<evidence type="ECO:0000313" key="6">
    <source>
        <dbReference type="EMBL" id="MCR9015071.1"/>
    </source>
</evidence>
<organism evidence="6 7">
    <name type="scientific">Aquiflexum gelatinilyticum</name>
    <dbReference type="NCBI Taxonomy" id="2961943"/>
    <lineage>
        <taxon>Bacteria</taxon>
        <taxon>Pseudomonadati</taxon>
        <taxon>Bacteroidota</taxon>
        <taxon>Cytophagia</taxon>
        <taxon>Cytophagales</taxon>
        <taxon>Cyclobacteriaceae</taxon>
        <taxon>Aquiflexum</taxon>
    </lineage>
</organism>
<protein>
    <submittedName>
        <fullName evidence="6">Dihydrodipicolinate synthase family protein</fullName>
    </submittedName>
</protein>
<comment type="caution">
    <text evidence="6">The sequence shown here is derived from an EMBL/GenBank/DDBJ whole genome shotgun (WGS) entry which is preliminary data.</text>
</comment>
<dbReference type="SMART" id="SM01130">
    <property type="entry name" value="DHDPS"/>
    <property type="match status" value="1"/>
</dbReference>
<feature type="binding site" evidence="5">
    <location>
        <position position="53"/>
    </location>
    <ligand>
        <name>pyruvate</name>
        <dbReference type="ChEBI" id="CHEBI:15361"/>
    </ligand>
</feature>
<dbReference type="GO" id="GO:0019262">
    <property type="term" value="P:N-acetylneuraminate catabolic process"/>
    <property type="evidence" value="ECO:0007669"/>
    <property type="project" value="TreeGrafter"/>
</dbReference>
<dbReference type="PANTHER" id="PTHR42849:SF1">
    <property type="entry name" value="N-ACETYLNEURAMINATE LYASE"/>
    <property type="match status" value="1"/>
</dbReference>
<proteinExistence type="inferred from homology"/>
<evidence type="ECO:0000313" key="7">
    <source>
        <dbReference type="Proteomes" id="UP001142175"/>
    </source>
</evidence>
<feature type="binding site" evidence="5">
    <location>
        <position position="213"/>
    </location>
    <ligand>
        <name>pyruvate</name>
        <dbReference type="ChEBI" id="CHEBI:15361"/>
    </ligand>
</feature>
<dbReference type="Proteomes" id="UP001142175">
    <property type="component" value="Unassembled WGS sequence"/>
</dbReference>
<dbReference type="InterPro" id="IPR013785">
    <property type="entry name" value="Aldolase_TIM"/>
</dbReference>
<dbReference type="Gene3D" id="3.20.20.70">
    <property type="entry name" value="Aldolase class I"/>
    <property type="match status" value="1"/>
</dbReference>
<gene>
    <name evidence="6" type="ORF">NU887_08485</name>
</gene>
<sequence length="310" mass="33652">MTESSNVPAFEGIMVPMVTPLLSNGELDKKGVERVVKHLANGGVQGIFILGTTGEAASLKPAIKKDLIEISCKEANGKTPVFVGITHTSLEVSLKLARSAKENGAVAVVAALPYYFALDQDDIFHYYVKLADQSPLPLFLYNFPAMVKSNIAPETVIKLAKHANIIGLKDSSGNGVYFQKLIPIKQEYPEFSLLVGPEEMLGQAIFSGADGGVNGGANIFPSLYVKMFEAAKAKDFEKVDQIQSLILEISNGLYNSSPKSSSYLCGVKESLYFLGICEPHLATPLLPVDRKHKEDIIHNLEKILLKVKTV</sequence>
<feature type="active site" description="Schiff-base intermediate with substrate" evidence="4">
    <location>
        <position position="169"/>
    </location>
</feature>
<name>A0A9X2P3D3_9BACT</name>
<dbReference type="PRINTS" id="PR00146">
    <property type="entry name" value="DHPICSNTHASE"/>
</dbReference>
<evidence type="ECO:0000256" key="3">
    <source>
        <dbReference type="PIRNR" id="PIRNR001365"/>
    </source>
</evidence>
<accession>A0A9X2P3D3</accession>
<reference evidence="6" key="1">
    <citation type="submission" date="2022-08" db="EMBL/GenBank/DDBJ databases">
        <authorList>
            <person name="Zhang D."/>
        </authorList>
    </citation>
    <scope>NUCLEOTIDE SEQUENCE</scope>
    <source>
        <strain evidence="6">XJ19-11</strain>
    </source>
</reference>
<keyword evidence="1 3" id="KW-0456">Lyase</keyword>
<dbReference type="PANTHER" id="PTHR42849">
    <property type="entry name" value="N-ACETYLNEURAMINATE LYASE"/>
    <property type="match status" value="1"/>
</dbReference>
<dbReference type="GO" id="GO:0008747">
    <property type="term" value="F:N-acetylneuraminate lyase activity"/>
    <property type="evidence" value="ECO:0007669"/>
    <property type="project" value="TreeGrafter"/>
</dbReference>
<evidence type="ECO:0000256" key="1">
    <source>
        <dbReference type="ARBA" id="ARBA00023239"/>
    </source>
</evidence>
<comment type="similarity">
    <text evidence="3">Belongs to the DapA family.</text>
</comment>
<evidence type="ECO:0000256" key="4">
    <source>
        <dbReference type="PIRSR" id="PIRSR001365-1"/>
    </source>
</evidence>
<keyword evidence="7" id="KW-1185">Reference proteome</keyword>